<sequence>MIEKRQCPACAAGVLRRCRDRQGNIRRPHLQRILLAGLIAVISALARRVPVVERDDLVLQLLRSVWVPDDGDTGRGAAGPDTPDWDHLRSRMLLANALAVRTEQVLRDPALFFDVADLARDARALAKNTSAADETLYTAARIDGLRLDRYDDLGLINHRIDVHRAQRVDAELPAPGPHPATDTQAWTIDYRDHGGFIAHTTSTPGGTTPTQFWGYAPTARSAAATLASYFDQPPTIDFTPPLPDHPQPWWRCTWDSDVSADSPGTRDLLAARGAIYAQHLQACAEARDRLASLDVVEHLRERAAVLNAEDPQWEVDEAAFEVGDAANSDHGGNVEGVCWVPTRLVVTTHARPWGEFGTHRPRMPAQIAQALAHTGDLEEFTDTLFGGDQMHLERIAAWAGPVYRVSVNGNHRVHTARMLRLPWLATTVTHYAIPPAWTMYSILVGDHDGAWDLEQHTQGRHALISGLIRHRILDADLDGPAHELDTVLRCRRLPAPWLLRSAPQATAINAAYERVYPGALAQLGIPEGVGTDPVAWTQWLTTS</sequence>
<accession>A0ABR6BZ30</accession>
<gene>
    <name evidence="1" type="ORF">BC739_009432</name>
</gene>
<organism evidence="1 2">
    <name type="scientific">Kutzneria viridogrisea</name>
    <dbReference type="NCBI Taxonomy" id="47990"/>
    <lineage>
        <taxon>Bacteria</taxon>
        <taxon>Bacillati</taxon>
        <taxon>Actinomycetota</taxon>
        <taxon>Actinomycetes</taxon>
        <taxon>Pseudonocardiales</taxon>
        <taxon>Pseudonocardiaceae</taxon>
        <taxon>Kutzneria</taxon>
    </lineage>
</organism>
<evidence type="ECO:0000313" key="1">
    <source>
        <dbReference type="EMBL" id="MBA8932173.1"/>
    </source>
</evidence>
<proteinExistence type="predicted"/>
<keyword evidence="2" id="KW-1185">Reference proteome</keyword>
<dbReference type="RefSeq" id="WP_182840695.1">
    <property type="nucleotide sequence ID" value="NZ_BAAABQ010000083.1"/>
</dbReference>
<evidence type="ECO:0000313" key="2">
    <source>
        <dbReference type="Proteomes" id="UP000517916"/>
    </source>
</evidence>
<dbReference type="EMBL" id="JACJID010000011">
    <property type="protein sequence ID" value="MBA8932173.1"/>
    <property type="molecule type" value="Genomic_DNA"/>
</dbReference>
<dbReference type="Proteomes" id="UP000517916">
    <property type="component" value="Unassembled WGS sequence"/>
</dbReference>
<name>A0ABR6BZ30_9PSEU</name>
<comment type="caution">
    <text evidence="1">The sequence shown here is derived from an EMBL/GenBank/DDBJ whole genome shotgun (WGS) entry which is preliminary data.</text>
</comment>
<reference evidence="1 2" key="1">
    <citation type="submission" date="2020-08" db="EMBL/GenBank/DDBJ databases">
        <title>Genomic Encyclopedia of Archaeal and Bacterial Type Strains, Phase II (KMG-II): from individual species to whole genera.</title>
        <authorList>
            <person name="Goeker M."/>
        </authorList>
    </citation>
    <scope>NUCLEOTIDE SEQUENCE [LARGE SCALE GENOMIC DNA]</scope>
    <source>
        <strain evidence="1 2">DSM 43850</strain>
    </source>
</reference>
<protein>
    <submittedName>
        <fullName evidence="1">Uncharacterized protein</fullName>
    </submittedName>
</protein>